<dbReference type="EMBL" id="LN829119">
    <property type="protein sequence ID" value="CPR18680.1"/>
    <property type="molecule type" value="Genomic_DNA"/>
</dbReference>
<dbReference type="KEGG" id="fil:BN1229_v1_1817"/>
<accession>A0A0D6JFB2</accession>
<organism evidence="1 2">
    <name type="scientific">Candidatus Filomicrobium marinum</name>
    <dbReference type="NCBI Taxonomy" id="1608628"/>
    <lineage>
        <taxon>Bacteria</taxon>
        <taxon>Pseudomonadati</taxon>
        <taxon>Pseudomonadota</taxon>
        <taxon>Alphaproteobacteria</taxon>
        <taxon>Hyphomicrobiales</taxon>
        <taxon>Hyphomicrobiaceae</taxon>
        <taxon>Filomicrobium</taxon>
    </lineage>
</organism>
<dbReference type="KEGG" id="fiy:BN1229_v1_1820"/>
<evidence type="ECO:0000313" key="2">
    <source>
        <dbReference type="Proteomes" id="UP000033187"/>
    </source>
</evidence>
<evidence type="ECO:0000313" key="1">
    <source>
        <dbReference type="EMBL" id="CPR18680.1"/>
    </source>
</evidence>
<proteinExistence type="predicted"/>
<dbReference type="Proteomes" id="UP000033187">
    <property type="component" value="Chromosome 1"/>
</dbReference>
<sequence length="35" mass="3946">MRRRLMAGLEGLDLNALADELKAWNSLLERCISVS</sequence>
<dbReference type="AlphaFoldDB" id="A0A0D6JFB2"/>
<reference evidence="2" key="1">
    <citation type="submission" date="2015-02" db="EMBL/GenBank/DDBJ databases">
        <authorList>
            <person name="Chooi Y.-H."/>
        </authorList>
    </citation>
    <scope>NUCLEOTIDE SEQUENCE [LARGE SCALE GENOMIC DNA]</scope>
    <source>
        <strain evidence="2">strain Y</strain>
    </source>
</reference>
<protein>
    <submittedName>
        <fullName evidence="1">Uncharacterized protein</fullName>
    </submittedName>
</protein>
<name>A0A0D6JFB2_9HYPH</name>
<gene>
    <name evidence="1" type="ORF">YBN1229_v1_1820</name>
</gene>
<keyword evidence="2" id="KW-1185">Reference proteome</keyword>